<proteinExistence type="predicted"/>
<dbReference type="Proteomes" id="UP000470213">
    <property type="component" value="Unassembled WGS sequence"/>
</dbReference>
<evidence type="ECO:0000313" key="1">
    <source>
        <dbReference type="EMBL" id="NDV91542.1"/>
    </source>
</evidence>
<sequence>MGVLSVLATLPLVPAAQAAKVEVEWVEPTKFTDVMPSNDSRKRFREQTLEQLTRFLVELGEQLPETQTLSFKVTNLDLAGQVWPRSFVGFGNSGGDIRVIRQIDIPRMTFSYTLTEQGRVISEQKEVKLKDMAFMQSAPRRALREPLVYEKAMLEEWFDETFANAYAKHP</sequence>
<organism evidence="1 2">
    <name type="scientific">Alteromonas profundi</name>
    <dbReference type="NCBI Taxonomy" id="2696062"/>
    <lineage>
        <taxon>Bacteria</taxon>
        <taxon>Pseudomonadati</taxon>
        <taxon>Pseudomonadota</taxon>
        <taxon>Gammaproteobacteria</taxon>
        <taxon>Alteromonadales</taxon>
        <taxon>Alteromonadaceae</taxon>
        <taxon>Alteromonas/Salinimonas group</taxon>
        <taxon>Alteromonas</taxon>
    </lineage>
</organism>
<keyword evidence="2" id="KW-1185">Reference proteome</keyword>
<dbReference type="RefSeq" id="WP_163085354.1">
    <property type="nucleotide sequence ID" value="NZ_JAAAWN010000011.1"/>
</dbReference>
<name>A0A7X5LLG9_9ALTE</name>
<accession>A0A7X5LLG9</accession>
<dbReference type="InterPro" id="IPR021557">
    <property type="entry name" value="DUF3016"/>
</dbReference>
<comment type="caution">
    <text evidence="1">The sequence shown here is derived from an EMBL/GenBank/DDBJ whole genome shotgun (WGS) entry which is preliminary data.</text>
</comment>
<dbReference type="Pfam" id="PF11454">
    <property type="entry name" value="DUF3016"/>
    <property type="match status" value="1"/>
</dbReference>
<dbReference type="EMBL" id="JAAAWN010000011">
    <property type="protein sequence ID" value="NDV91542.1"/>
    <property type="molecule type" value="Genomic_DNA"/>
</dbReference>
<protein>
    <submittedName>
        <fullName evidence="1">DUF3016 domain-containing protein</fullName>
    </submittedName>
</protein>
<dbReference type="AlphaFoldDB" id="A0A7X5LLG9"/>
<gene>
    <name evidence="1" type="ORF">GTH32_10140</name>
</gene>
<evidence type="ECO:0000313" key="2">
    <source>
        <dbReference type="Proteomes" id="UP000470213"/>
    </source>
</evidence>
<reference evidence="1 2" key="1">
    <citation type="submission" date="2020-01" db="EMBL/GenBank/DDBJ databases">
        <authorList>
            <person name="Chen J."/>
            <person name="Zhu S."/>
            <person name="Yang J."/>
        </authorList>
    </citation>
    <scope>NUCLEOTIDE SEQUENCE [LARGE SCALE GENOMIC DNA]</scope>
    <source>
        <strain evidence="1 2">345S023</strain>
    </source>
</reference>